<keyword evidence="3 5" id="KW-1133">Transmembrane helix</keyword>
<protein>
    <recommendedName>
        <fullName evidence="8">DoxX family protein</fullName>
    </recommendedName>
</protein>
<keyword evidence="4 5" id="KW-0472">Membrane</keyword>
<accession>A0A511N254</accession>
<comment type="caution">
    <text evidence="6">The sequence shown here is derived from an EMBL/GenBank/DDBJ whole genome shotgun (WGS) entry which is preliminary data.</text>
</comment>
<gene>
    <name evidence="6" type="ORF">DC3_25800</name>
</gene>
<evidence type="ECO:0000256" key="2">
    <source>
        <dbReference type="ARBA" id="ARBA00022692"/>
    </source>
</evidence>
<dbReference type="Proteomes" id="UP000321306">
    <property type="component" value="Unassembled WGS sequence"/>
</dbReference>
<reference evidence="6 7" key="1">
    <citation type="submission" date="2019-07" db="EMBL/GenBank/DDBJ databases">
        <title>Whole genome shotgun sequence of Deinococcus cellulosilyticus NBRC 106333.</title>
        <authorList>
            <person name="Hosoyama A."/>
            <person name="Uohara A."/>
            <person name="Ohji S."/>
            <person name="Ichikawa N."/>
        </authorList>
    </citation>
    <scope>NUCLEOTIDE SEQUENCE [LARGE SCALE GENOMIC DNA]</scope>
    <source>
        <strain evidence="6 7">NBRC 106333</strain>
    </source>
</reference>
<dbReference type="GO" id="GO:0016020">
    <property type="term" value="C:membrane"/>
    <property type="evidence" value="ECO:0007669"/>
    <property type="project" value="UniProtKB-SubCell"/>
</dbReference>
<dbReference type="AlphaFoldDB" id="A0A511N254"/>
<dbReference type="Pfam" id="PF07681">
    <property type="entry name" value="DoxX"/>
    <property type="match status" value="1"/>
</dbReference>
<feature type="transmembrane region" description="Helical" evidence="5">
    <location>
        <begin position="111"/>
        <end position="131"/>
    </location>
</feature>
<feature type="transmembrane region" description="Helical" evidence="5">
    <location>
        <begin position="137"/>
        <end position="160"/>
    </location>
</feature>
<comment type="subcellular location">
    <subcellularLocation>
        <location evidence="1">Membrane</location>
        <topology evidence="1">Multi-pass membrane protein</topology>
    </subcellularLocation>
</comment>
<evidence type="ECO:0000256" key="5">
    <source>
        <dbReference type="SAM" id="Phobius"/>
    </source>
</evidence>
<keyword evidence="2 5" id="KW-0812">Transmembrane</keyword>
<dbReference type="PANTHER" id="PTHR39157:SF1">
    <property type="entry name" value="DOXX FAMILY PROTEIN"/>
    <property type="match status" value="1"/>
</dbReference>
<evidence type="ECO:0000256" key="1">
    <source>
        <dbReference type="ARBA" id="ARBA00004141"/>
    </source>
</evidence>
<dbReference type="OrthoDB" id="26941at2"/>
<dbReference type="PANTHER" id="PTHR39157">
    <property type="entry name" value="INTEGRAL MEMBRANE PROTEIN-RELATED"/>
    <property type="match status" value="1"/>
</dbReference>
<dbReference type="InterPro" id="IPR032808">
    <property type="entry name" value="DoxX"/>
</dbReference>
<keyword evidence="7" id="KW-1185">Reference proteome</keyword>
<evidence type="ECO:0000313" key="7">
    <source>
        <dbReference type="Proteomes" id="UP000321306"/>
    </source>
</evidence>
<evidence type="ECO:0008006" key="8">
    <source>
        <dbReference type="Google" id="ProtNLM"/>
    </source>
</evidence>
<organism evidence="6 7">
    <name type="scientific">Deinococcus cellulosilyticus (strain DSM 18568 / NBRC 106333 / KACC 11606 / 5516J-15)</name>
    <dbReference type="NCBI Taxonomy" id="1223518"/>
    <lineage>
        <taxon>Bacteria</taxon>
        <taxon>Thermotogati</taxon>
        <taxon>Deinococcota</taxon>
        <taxon>Deinococci</taxon>
        <taxon>Deinococcales</taxon>
        <taxon>Deinococcaceae</taxon>
        <taxon>Deinococcus</taxon>
    </lineage>
</organism>
<name>A0A511N254_DEIC1</name>
<evidence type="ECO:0000313" key="6">
    <source>
        <dbReference type="EMBL" id="GEM46945.1"/>
    </source>
</evidence>
<sequence length="197" mass="21218">MSTTQDLRTQIPEPTLTRVLFADTRLAPLWTILRIWLGWQWLHAGWGKVTNPAGVWVGDKAGVAIEGFLKGSLAKTQGDHPDVSGWYASFITHFALPNAELLSYMVAFGEVLIGIALILGIFSGIAAFFGGLMNANFLFAGTVSSNPIMLIAAFAIVLGWRVAGHYGLDRVVLPYLGVPGAPGKLFRKVTPQAKPAL</sequence>
<evidence type="ECO:0000256" key="3">
    <source>
        <dbReference type="ARBA" id="ARBA00022989"/>
    </source>
</evidence>
<evidence type="ECO:0000256" key="4">
    <source>
        <dbReference type="ARBA" id="ARBA00023136"/>
    </source>
</evidence>
<dbReference type="RefSeq" id="WP_146884801.1">
    <property type="nucleotide sequence ID" value="NZ_BJXB01000010.1"/>
</dbReference>
<proteinExistence type="predicted"/>
<dbReference type="EMBL" id="BJXB01000010">
    <property type="protein sequence ID" value="GEM46945.1"/>
    <property type="molecule type" value="Genomic_DNA"/>
</dbReference>